<evidence type="ECO:0000256" key="1">
    <source>
        <dbReference type="SAM" id="MobiDB-lite"/>
    </source>
</evidence>
<feature type="region of interest" description="Disordered" evidence="1">
    <location>
        <begin position="542"/>
        <end position="563"/>
    </location>
</feature>
<dbReference type="Pfam" id="PF09481">
    <property type="entry name" value="CRISPR_Cse1"/>
    <property type="match status" value="1"/>
</dbReference>
<feature type="compositionally biased region" description="Basic and acidic residues" evidence="1">
    <location>
        <begin position="547"/>
        <end position="563"/>
    </location>
</feature>
<accession>A0A0M4MCA9</accession>
<dbReference type="NCBIfam" id="TIGR02547">
    <property type="entry name" value="casA_cse1"/>
    <property type="match status" value="1"/>
</dbReference>
<evidence type="ECO:0000313" key="2">
    <source>
        <dbReference type="EMBL" id="ALE19037.1"/>
    </source>
</evidence>
<evidence type="ECO:0000313" key="3">
    <source>
        <dbReference type="Proteomes" id="UP000068137"/>
    </source>
</evidence>
<reference evidence="2 3" key="1">
    <citation type="journal article" date="2015" name="Genome Announc.">
        <title>Complete Genome Sequences for Two Strains of a Novel Fastidious, Partially Acid-Fast, Gram-Positive Corynebacterineae Bacterium, Derived from Human Clinical Samples.</title>
        <authorList>
            <person name="Nicholson A.C."/>
            <person name="Bell M."/>
            <person name="Humrighouse B.W."/>
            <person name="McQuiston J.R."/>
        </authorList>
    </citation>
    <scope>NUCLEOTIDE SEQUENCE [LARGE SCALE GENOMIC DNA]</scope>
    <source>
        <strain evidence="2 3">X1698</strain>
    </source>
</reference>
<dbReference type="Gene3D" id="1.10.132.100">
    <property type="match status" value="1"/>
</dbReference>
<dbReference type="EMBL" id="CP012390">
    <property type="protein sequence ID" value="ALE19037.1"/>
    <property type="molecule type" value="Genomic_DNA"/>
</dbReference>
<dbReference type="PATRIC" id="fig|1562462.4.peg.972"/>
<protein>
    <submittedName>
        <fullName evidence="2">CRISPR-associated protein Cse1</fullName>
    </submittedName>
</protein>
<name>A0A0M4MCA9_9ACTN</name>
<gene>
    <name evidence="2" type="ORF">AL705_04715</name>
</gene>
<dbReference type="InterPro" id="IPR013381">
    <property type="entry name" value="CRISPR-assoc_prot_Cse1"/>
</dbReference>
<dbReference type="KEGG" id="cbq:AL705_04715"/>
<dbReference type="STRING" id="1528099.AL705_04715"/>
<organism evidence="2 3">
    <name type="scientific">Lawsonella clevelandensis</name>
    <dbReference type="NCBI Taxonomy" id="1528099"/>
    <lineage>
        <taxon>Bacteria</taxon>
        <taxon>Bacillati</taxon>
        <taxon>Actinomycetota</taxon>
        <taxon>Actinomycetes</taxon>
        <taxon>Mycobacteriales</taxon>
        <taxon>Lawsonellaceae</taxon>
        <taxon>Lawsonella</taxon>
    </lineage>
</organism>
<sequence>MNYSLLSEPWVKGEDSAGNPVTSGIRDIFTGESTMVRLQGDSPAQDYAILRLLLAIFWRAHHPETHVSHGDTFDFGMWFEETWLRLKEEKADRCVVEYLAQFEDRFDLLHPTMPFMQVADLHTANDDSKPVGLLMPEINSDYFTMRAGERKHYLTLDEAARWLVYTQAFDFSGIKSGAVGDSRVKGGKGYPIGQGWSGLTGGTVVVGVDLFETFLLNTTASALYGKDDHPVWERIPDGPGARAEHSPTHMWPVSPAEPQGPADLATWQSRRIRLFFEEEDRVSRVLISNGDRIPDAGANILADPMTPYRFSTNKSKKGYDVYYPRPYDSERTVWRSLDALLIAEGDTFEGRGKPPQQPRILTSLAELSSELDEIPHVLDVKLVSLAYGPQAASVTNTVSTSMGIPTALLTSNSAESRNAVRRSALATKDAAVALGSYAGMLLVAAGGEYSFQSSPTDCVLAILEPLFTEWLRNLHANSFDEVIEATAHWEKIVRHYLEDQAKILLRGAGPKALVGVVDATTGSITSAGTCYRQLAGRLNKILPSTAPEKKPHGHTSDRKDGIS</sequence>
<dbReference type="RefSeq" id="WP_053962030.1">
    <property type="nucleotide sequence ID" value="NZ_CP012390.1"/>
</dbReference>
<dbReference type="AlphaFoldDB" id="A0A0M4MCA9"/>
<proteinExistence type="predicted"/>
<dbReference type="OrthoDB" id="3187690at2"/>
<dbReference type="Proteomes" id="UP000068137">
    <property type="component" value="Chromosome"/>
</dbReference>